<dbReference type="KEGG" id="gbc:GbCGDNIH3_2158"/>
<feature type="domain" description="Mannosylglycerate hydrolase MGH1-like glycoside hydrolase" evidence="3">
    <location>
        <begin position="322"/>
        <end position="624"/>
    </location>
</feature>
<dbReference type="EMBL" id="CP003181">
    <property type="protein sequence ID" value="AHJ64056.1"/>
    <property type="molecule type" value="Genomic_DNA"/>
</dbReference>
<protein>
    <recommendedName>
        <fullName evidence="6">Amylo-alpha-1,6-glucosidase</fullName>
    </recommendedName>
</protein>
<gene>
    <name evidence="4" type="ORF">GbCGDNIH3_2158</name>
</gene>
<evidence type="ECO:0008006" key="6">
    <source>
        <dbReference type="Google" id="ProtNLM"/>
    </source>
</evidence>
<dbReference type="SUPFAM" id="SSF48208">
    <property type="entry name" value="Six-hairpin glycosidases"/>
    <property type="match status" value="1"/>
</dbReference>
<dbReference type="Gene3D" id="1.50.10.10">
    <property type="match status" value="1"/>
</dbReference>
<evidence type="ECO:0000259" key="2">
    <source>
        <dbReference type="Pfam" id="PF14742"/>
    </source>
</evidence>
<dbReference type="InterPro" id="IPR032856">
    <property type="entry name" value="GDE_N_bis"/>
</dbReference>
<organism evidence="4 5">
    <name type="scientific">Granulibacter bethesdensis</name>
    <dbReference type="NCBI Taxonomy" id="364410"/>
    <lineage>
        <taxon>Bacteria</taxon>
        <taxon>Pseudomonadati</taxon>
        <taxon>Pseudomonadota</taxon>
        <taxon>Alphaproteobacteria</taxon>
        <taxon>Acetobacterales</taxon>
        <taxon>Acetobacteraceae</taxon>
        <taxon>Granulibacter</taxon>
    </lineage>
</organism>
<dbReference type="Pfam" id="PF22422">
    <property type="entry name" value="MGH1-like_GH"/>
    <property type="match status" value="1"/>
</dbReference>
<dbReference type="RefSeq" id="WP_025287459.1">
    <property type="nucleotide sequence ID" value="NZ_CP003181.2"/>
</dbReference>
<evidence type="ECO:0000313" key="4">
    <source>
        <dbReference type="EMBL" id="AHJ64056.1"/>
    </source>
</evidence>
<evidence type="ECO:0000256" key="1">
    <source>
        <dbReference type="SAM" id="MobiDB-lite"/>
    </source>
</evidence>
<dbReference type="AlphaFoldDB" id="A0AAN0RFG4"/>
<name>A0AAN0RFG4_9PROT</name>
<dbReference type="Pfam" id="PF14742">
    <property type="entry name" value="GDE_N_bis"/>
    <property type="match status" value="1"/>
</dbReference>
<feature type="region of interest" description="Disordered" evidence="1">
    <location>
        <begin position="1"/>
        <end position="40"/>
    </location>
</feature>
<dbReference type="InterPro" id="IPR012341">
    <property type="entry name" value="6hp_glycosidase-like_sf"/>
</dbReference>
<feature type="domain" description="Putative glycogen debranching enzyme N-terminal" evidence="2">
    <location>
        <begin position="47"/>
        <end position="237"/>
    </location>
</feature>
<reference evidence="5" key="1">
    <citation type="submission" date="2012-06" db="EMBL/GenBank/DDBJ databases">
        <title>Genome analysis of multiple Granulibacter bethesdensis isolates demonstrates substantial genome diversity.</title>
        <authorList>
            <person name="Greenberg D.E."/>
            <person name="Porcella S.F."/>
            <person name="Zarember K."/>
            <person name="Zelazny A.M."/>
            <person name="Bruno D."/>
            <person name="Martens C."/>
            <person name="Barbian K.D."/>
            <person name="Jaske E."/>
            <person name="Holland S.M."/>
        </authorList>
    </citation>
    <scope>NUCLEOTIDE SEQUENCE [LARGE SCALE GENOMIC DNA]</scope>
    <source>
        <strain evidence="5">CGDNIH3</strain>
    </source>
</reference>
<dbReference type="Proteomes" id="UP000019438">
    <property type="component" value="Chromosome"/>
</dbReference>
<sequence length="736" mass="81293">MTDSPNTDPAFPSLTDLPETDPWPAHPSHESEEEGGGAKGISRQLALKHGDCFLVADQMGDMHGDDDGFFDNDTRVLSRFRLMIGDRSPSLLGAAVSYDNVYATTNMTNRPLPPLGGQSLPEGVILVERRRFLWDHCLYERITLVNFGQTPATVPIELRFAADFRDMFEVRGLQRVSRGRVMPPEINQGMMHFAYQGLDKINRVTLISFSIPPARLEPGLAAFLFHLEREGRIELFMEIGPQADASPSRERFRKAAARARWAMRAKRRRAAEIDTPSRMYRQWIDRSAADLALLTTDLPTGPYPYAGIPWFSTPFGRDAVITSLQRLWLDPGMARGVLTFLASHQATETSSFQDSAPGKIVHEMRHGEMTALKEIPFGQYYGGVDTTPLFVVLAGSYADRTGDMALIDTLWPALMAAIAWVEGPGDSNGDGFLDYARGEESGLANQGWKDSFDSVFGADAKFPQGPVALVEVQGYVHAAYLALASLSERRGLTEDAVRWRTKATRLRAAIEDKFWMEDLGCYGIALDGNGELCRIPASNAGHLLYTGVPSPERAARLTRLLSSPSFNSGWGIRTLGTTAPRYNPMSYHNGSVWPHDTALCVAGMASYGERDVVSHITRDMFESAVHLGMRLPELYCGFPRSPGEAPISYPVACLPQAWAAGSVFMMLQACLGLRINGWKREITVDRPTLPYGLDVLHLKRLQLGDSFVDLTFQRVGDRVVCLPGANSRAVVSIVTR</sequence>
<proteinExistence type="predicted"/>
<dbReference type="InterPro" id="IPR008928">
    <property type="entry name" value="6-hairpin_glycosidase_sf"/>
</dbReference>
<dbReference type="InterPro" id="IPR054491">
    <property type="entry name" value="MGH1-like_GH"/>
</dbReference>
<accession>A0AAN0RFG4</accession>
<dbReference type="GO" id="GO:0005975">
    <property type="term" value="P:carbohydrate metabolic process"/>
    <property type="evidence" value="ECO:0007669"/>
    <property type="project" value="InterPro"/>
</dbReference>
<evidence type="ECO:0000259" key="3">
    <source>
        <dbReference type="Pfam" id="PF22422"/>
    </source>
</evidence>
<evidence type="ECO:0000313" key="5">
    <source>
        <dbReference type="Proteomes" id="UP000019438"/>
    </source>
</evidence>